<sequence length="245" mass="27027">MKIAYFATLLILLLIVGSCQKEEVLSEPSDFSSASYQTLGTYDTTGKPNYLLPKDNVSSGMISYVKSTLIEKSDLSKTNPELLTASVNTDIVLTTPSDVLITFVYQNTAYPNTLAFYTYPTNSPPTSAKDVKTITYIFPNSGIGTPLRAGDKVKIGRFEAGTSIGFVMMKGAWDPTTKIIDNKAEHYCSTDILNPELDPKLKKHAVIINYSSENKSLIGFENTNRTSEKCDNDFNDVVFYTTLTN</sequence>
<protein>
    <submittedName>
        <fullName evidence="2">DUF4114 domain-containing protein</fullName>
    </submittedName>
</protein>
<dbReference type="AlphaFoldDB" id="A0A9X2XQ67"/>
<dbReference type="PROSITE" id="PS51257">
    <property type="entry name" value="PROKAR_LIPOPROTEIN"/>
    <property type="match status" value="1"/>
</dbReference>
<evidence type="ECO:0000313" key="3">
    <source>
        <dbReference type="Proteomes" id="UP001155483"/>
    </source>
</evidence>
<accession>A0A9X2XQ67</accession>
<keyword evidence="3" id="KW-1185">Reference proteome</keyword>
<organism evidence="2 3">
    <name type="scientific">Paraflavisolibacter caeni</name>
    <dbReference type="NCBI Taxonomy" id="2982496"/>
    <lineage>
        <taxon>Bacteria</taxon>
        <taxon>Pseudomonadati</taxon>
        <taxon>Bacteroidota</taxon>
        <taxon>Chitinophagia</taxon>
        <taxon>Chitinophagales</taxon>
        <taxon>Chitinophagaceae</taxon>
        <taxon>Paraflavisolibacter</taxon>
    </lineage>
</organism>
<feature type="domain" description="DUF4114" evidence="1">
    <location>
        <begin position="158"/>
        <end position="242"/>
    </location>
</feature>
<evidence type="ECO:0000259" key="1">
    <source>
        <dbReference type="Pfam" id="PF13448"/>
    </source>
</evidence>
<comment type="caution">
    <text evidence="2">The sequence shown here is derived from an EMBL/GenBank/DDBJ whole genome shotgun (WGS) entry which is preliminary data.</text>
</comment>
<dbReference type="InterPro" id="IPR025193">
    <property type="entry name" value="DUF4114"/>
</dbReference>
<dbReference type="Pfam" id="PF13448">
    <property type="entry name" value="DUF4114"/>
    <property type="match status" value="1"/>
</dbReference>
<reference evidence="2" key="2">
    <citation type="submission" date="2023-04" db="EMBL/GenBank/DDBJ databases">
        <title>Paracnuella aquatica gen. nov., sp. nov., a member of the family Chitinophagaceae isolated from a hot spring.</title>
        <authorList>
            <person name="Wang C."/>
        </authorList>
    </citation>
    <scope>NUCLEOTIDE SEQUENCE</scope>
    <source>
        <strain evidence="2">LB-8</strain>
    </source>
</reference>
<reference evidence="2" key="1">
    <citation type="submission" date="2022-09" db="EMBL/GenBank/DDBJ databases">
        <authorList>
            <person name="Yuan C."/>
            <person name="Ke Z."/>
        </authorList>
    </citation>
    <scope>NUCLEOTIDE SEQUENCE</scope>
    <source>
        <strain evidence="2">LB-8</strain>
    </source>
</reference>
<name>A0A9X2XQ67_9BACT</name>
<gene>
    <name evidence="2" type="ORF">OCK74_27065</name>
</gene>
<dbReference type="EMBL" id="JAOTIF010000048">
    <property type="protein sequence ID" value="MCU7552809.1"/>
    <property type="molecule type" value="Genomic_DNA"/>
</dbReference>
<proteinExistence type="predicted"/>
<evidence type="ECO:0000313" key="2">
    <source>
        <dbReference type="EMBL" id="MCU7552809.1"/>
    </source>
</evidence>
<dbReference type="RefSeq" id="WP_279300244.1">
    <property type="nucleotide sequence ID" value="NZ_JAOTIF010000048.1"/>
</dbReference>
<dbReference type="Proteomes" id="UP001155483">
    <property type="component" value="Unassembled WGS sequence"/>
</dbReference>